<accession>A0A653B7Q7</accession>
<dbReference type="OrthoDB" id="9814303at2"/>
<dbReference type="GO" id="GO:0042910">
    <property type="term" value="F:xenobiotic transmembrane transporter activity"/>
    <property type="evidence" value="ECO:0007669"/>
    <property type="project" value="InterPro"/>
</dbReference>
<keyword evidence="8" id="KW-0997">Cell inner membrane</keyword>
<feature type="transmembrane region" description="Helical" evidence="8">
    <location>
        <begin position="345"/>
        <end position="365"/>
    </location>
</feature>
<sequence length="401" mass="42202">MHSKDLTWRYSLAVTLLLLSPFDLIASLGMDMYLPVIPSMAQALNASASTIQLTLTVYLVVLGAGQLIVGPLSDHFGRRPVLLLGGMTYLLASVGLALASSPAAFLALRTLQAAGASACLVAVFATVRDVYAKRPEGSVIYGLLGSMLAMVPALGPLLGTSVAAWLGWRAIFLVLAVAMLGAVVSAWLLWPETRRARTGSLSWRQLFVPLKSFGFWLYTLGYSAGMGSFFVFFSVAPWVMMERQQLSAFEFSLVFGTVAIVMMIAAQVIGRLVRRVGEVVILRAGMGCLIAGALLLVAGESLIRESVMGFIGPMWLIGVGISAAVSVGPNGALRGLDHIAGTATAVYFCLGGVLLGGTGTLIILLTPAASAWPIAVYCMLMAAITLGLSLHRRPGCSSGRS</sequence>
<feature type="transmembrane region" description="Helical" evidence="8">
    <location>
        <begin position="139"/>
        <end position="158"/>
    </location>
</feature>
<dbReference type="Pfam" id="PF07690">
    <property type="entry name" value="MFS_1"/>
    <property type="match status" value="1"/>
</dbReference>
<dbReference type="InterPro" id="IPR020846">
    <property type="entry name" value="MFS_dom"/>
</dbReference>
<dbReference type="AlphaFoldDB" id="A0A653B7Q7"/>
<evidence type="ECO:0000313" key="9">
    <source>
        <dbReference type="EMBL" id="VDN64684.1"/>
    </source>
</evidence>
<keyword evidence="3 8" id="KW-0813">Transport</keyword>
<evidence type="ECO:0000256" key="8">
    <source>
        <dbReference type="RuleBase" id="RU365088"/>
    </source>
</evidence>
<reference evidence="9" key="1">
    <citation type="submission" date="2018-11" db="EMBL/GenBank/DDBJ databases">
        <authorList>
            <consortium name="Genoscope - CEA"/>
            <person name="William W."/>
        </authorList>
    </citation>
    <scope>NUCLEOTIDE SEQUENCE [LARGE SCALE GENOMIC DNA]</scope>
    <source>
        <strain evidence="9">T9AD</strain>
    </source>
</reference>
<keyword evidence="4" id="KW-1003">Cell membrane</keyword>
<comment type="similarity">
    <text evidence="2 8">Belongs to the major facilitator superfamily. Bcr/CmlA family.</text>
</comment>
<dbReference type="InterPro" id="IPR005829">
    <property type="entry name" value="Sugar_transporter_CS"/>
</dbReference>
<evidence type="ECO:0000256" key="5">
    <source>
        <dbReference type="ARBA" id="ARBA00022692"/>
    </source>
</evidence>
<evidence type="ECO:0000256" key="3">
    <source>
        <dbReference type="ARBA" id="ARBA00022448"/>
    </source>
</evidence>
<evidence type="ECO:0000256" key="1">
    <source>
        <dbReference type="ARBA" id="ARBA00004651"/>
    </source>
</evidence>
<dbReference type="EMBL" id="LR130779">
    <property type="protein sequence ID" value="VDN64684.1"/>
    <property type="molecule type" value="Genomic_DNA"/>
</dbReference>
<feature type="transmembrane region" description="Helical" evidence="8">
    <location>
        <begin position="310"/>
        <end position="333"/>
    </location>
</feature>
<feature type="transmembrane region" description="Helical" evidence="8">
    <location>
        <begin position="280"/>
        <end position="298"/>
    </location>
</feature>
<dbReference type="InterPro" id="IPR011701">
    <property type="entry name" value="MFS"/>
</dbReference>
<organism evidence="9">
    <name type="scientific">Ectopseudomonas oleovorans</name>
    <name type="common">Pseudomonas oleovorans</name>
    <dbReference type="NCBI Taxonomy" id="301"/>
    <lineage>
        <taxon>Bacteria</taxon>
        <taxon>Pseudomonadati</taxon>
        <taxon>Pseudomonadota</taxon>
        <taxon>Gammaproteobacteria</taxon>
        <taxon>Pseudomonadales</taxon>
        <taxon>Pseudomonadaceae</taxon>
        <taxon>Ectopseudomonas</taxon>
    </lineage>
</organism>
<feature type="transmembrane region" description="Helical" evidence="8">
    <location>
        <begin position="12"/>
        <end position="30"/>
    </location>
</feature>
<gene>
    <name evidence="9" type="primary">cmlA</name>
    <name evidence="9" type="ORF">POT9AD_3709</name>
</gene>
<dbReference type="PROSITE" id="PS00216">
    <property type="entry name" value="SUGAR_TRANSPORT_1"/>
    <property type="match status" value="1"/>
</dbReference>
<dbReference type="InterPro" id="IPR004812">
    <property type="entry name" value="Efflux_drug-R_Bcr/CmlA"/>
</dbReference>
<dbReference type="CDD" id="cd17320">
    <property type="entry name" value="MFS_MdfA_MDR_like"/>
    <property type="match status" value="1"/>
</dbReference>
<feature type="transmembrane region" description="Helical" evidence="8">
    <location>
        <begin position="106"/>
        <end position="127"/>
    </location>
</feature>
<feature type="transmembrane region" description="Helical" evidence="8">
    <location>
        <begin position="81"/>
        <end position="100"/>
    </location>
</feature>
<keyword evidence="5 8" id="KW-0812">Transmembrane</keyword>
<feature type="transmembrane region" description="Helical" evidence="8">
    <location>
        <begin position="215"/>
        <end position="239"/>
    </location>
</feature>
<feature type="transmembrane region" description="Helical" evidence="8">
    <location>
        <begin position="371"/>
        <end position="390"/>
    </location>
</feature>
<dbReference type="Gene3D" id="1.20.1720.10">
    <property type="entry name" value="Multidrug resistance protein D"/>
    <property type="match status" value="1"/>
</dbReference>
<keyword evidence="7 8" id="KW-0472">Membrane</keyword>
<dbReference type="PROSITE" id="PS50850">
    <property type="entry name" value="MFS"/>
    <property type="match status" value="1"/>
</dbReference>
<evidence type="ECO:0000256" key="4">
    <source>
        <dbReference type="ARBA" id="ARBA00022475"/>
    </source>
</evidence>
<evidence type="ECO:0000256" key="6">
    <source>
        <dbReference type="ARBA" id="ARBA00022989"/>
    </source>
</evidence>
<evidence type="ECO:0000256" key="2">
    <source>
        <dbReference type="ARBA" id="ARBA00006236"/>
    </source>
</evidence>
<feature type="transmembrane region" description="Helical" evidence="8">
    <location>
        <begin position="251"/>
        <end position="273"/>
    </location>
</feature>
<dbReference type="NCBIfam" id="TIGR00710">
    <property type="entry name" value="efflux_Bcr_CflA"/>
    <property type="match status" value="1"/>
</dbReference>
<keyword evidence="6 8" id="KW-1133">Transmembrane helix</keyword>
<dbReference type="NCBIfam" id="NF033134">
    <property type="entry name" value="cmlA_floR"/>
    <property type="match status" value="1"/>
</dbReference>
<comment type="subcellular location">
    <subcellularLocation>
        <location evidence="8">Cell inner membrane</location>
        <topology evidence="8">Multi-pass membrane protein</topology>
    </subcellularLocation>
    <subcellularLocation>
        <location evidence="1">Cell membrane</location>
        <topology evidence="1">Multi-pass membrane protein</topology>
    </subcellularLocation>
</comment>
<dbReference type="SUPFAM" id="SSF103473">
    <property type="entry name" value="MFS general substrate transporter"/>
    <property type="match status" value="1"/>
</dbReference>
<dbReference type="GO" id="GO:0005886">
    <property type="term" value="C:plasma membrane"/>
    <property type="evidence" value="ECO:0007669"/>
    <property type="project" value="UniProtKB-SubCell"/>
</dbReference>
<dbReference type="InterPro" id="IPR036259">
    <property type="entry name" value="MFS_trans_sf"/>
</dbReference>
<feature type="transmembrane region" description="Helical" evidence="8">
    <location>
        <begin position="170"/>
        <end position="190"/>
    </location>
</feature>
<dbReference type="PANTHER" id="PTHR42718">
    <property type="entry name" value="MAJOR FACILITATOR SUPERFAMILY MULTIDRUG TRANSPORTER MFSC"/>
    <property type="match status" value="1"/>
</dbReference>
<proteinExistence type="inferred from homology"/>
<protein>
    <recommendedName>
        <fullName evidence="8">Bcr/CflA family efflux transporter</fullName>
    </recommendedName>
</protein>
<name>A0A653B7Q7_ECTOL</name>
<evidence type="ECO:0000256" key="7">
    <source>
        <dbReference type="ARBA" id="ARBA00023136"/>
    </source>
</evidence>
<dbReference type="PANTHER" id="PTHR42718:SF9">
    <property type="entry name" value="MAJOR FACILITATOR SUPERFAMILY MULTIDRUG TRANSPORTER MFSC"/>
    <property type="match status" value="1"/>
</dbReference>
<feature type="transmembrane region" description="Helical" evidence="8">
    <location>
        <begin position="50"/>
        <end position="69"/>
    </location>
</feature>
<dbReference type="GO" id="GO:1990961">
    <property type="term" value="P:xenobiotic detoxification by transmembrane export across the plasma membrane"/>
    <property type="evidence" value="ECO:0007669"/>
    <property type="project" value="InterPro"/>
</dbReference>